<reference evidence="4 5" key="1">
    <citation type="submission" date="2019-08" db="EMBL/GenBank/DDBJ databases">
        <title>Draft genome sequences of two oriental melons (Cucumis melo L. var makuwa).</title>
        <authorList>
            <person name="Kwon S.-Y."/>
        </authorList>
    </citation>
    <scope>NUCLEOTIDE SEQUENCE [LARGE SCALE GENOMIC DNA]</scope>
    <source>
        <strain evidence="5">cv. Chang Bougi</strain>
        <strain evidence="4">cv. SW 3</strain>
        <tissue evidence="3">Leaf</tissue>
    </source>
</reference>
<feature type="region of interest" description="Disordered" evidence="1">
    <location>
        <begin position="75"/>
        <end position="151"/>
    </location>
</feature>
<evidence type="ECO:0000313" key="3">
    <source>
        <dbReference type="EMBL" id="TYK03455.1"/>
    </source>
</evidence>
<dbReference type="AlphaFoldDB" id="A0A5D3BWJ8"/>
<name>A0A5D3BWJ8_CUCMM</name>
<feature type="compositionally biased region" description="Polar residues" evidence="1">
    <location>
        <begin position="81"/>
        <end position="95"/>
    </location>
</feature>
<evidence type="ECO:0008006" key="6">
    <source>
        <dbReference type="Google" id="ProtNLM"/>
    </source>
</evidence>
<dbReference type="Proteomes" id="UP000321947">
    <property type="component" value="Unassembled WGS sequence"/>
</dbReference>
<dbReference type="EMBL" id="SSTD01014931">
    <property type="protein sequence ID" value="TYK03455.1"/>
    <property type="molecule type" value="Genomic_DNA"/>
</dbReference>
<sequence length="151" mass="16547">MFVHNENVVSISAKNVESESIVFESHMSEMDSDERDDVSLARLLKKGLFSKVKTRIIDAPVHSVDYDGSYSSEDVFVPASGQPSTTNENIEQSGHSPHATDNVGENIVDNVGENLDENVGEHVKPTDNSAPDDVEPNVNVPQTEFEQPHVT</sequence>
<comment type="caution">
    <text evidence="3">The sequence shown here is derived from an EMBL/GenBank/DDBJ whole genome shotgun (WGS) entry which is preliminary data.</text>
</comment>
<evidence type="ECO:0000313" key="2">
    <source>
        <dbReference type="EMBL" id="KAA0033040.1"/>
    </source>
</evidence>
<feature type="compositionally biased region" description="Polar residues" evidence="1">
    <location>
        <begin position="139"/>
        <end position="151"/>
    </location>
</feature>
<organism evidence="3 5">
    <name type="scientific">Cucumis melo var. makuwa</name>
    <name type="common">Oriental melon</name>
    <dbReference type="NCBI Taxonomy" id="1194695"/>
    <lineage>
        <taxon>Eukaryota</taxon>
        <taxon>Viridiplantae</taxon>
        <taxon>Streptophyta</taxon>
        <taxon>Embryophyta</taxon>
        <taxon>Tracheophyta</taxon>
        <taxon>Spermatophyta</taxon>
        <taxon>Magnoliopsida</taxon>
        <taxon>eudicotyledons</taxon>
        <taxon>Gunneridae</taxon>
        <taxon>Pentapetalae</taxon>
        <taxon>rosids</taxon>
        <taxon>fabids</taxon>
        <taxon>Cucurbitales</taxon>
        <taxon>Cucurbitaceae</taxon>
        <taxon>Benincaseae</taxon>
        <taxon>Cucumis</taxon>
    </lineage>
</organism>
<evidence type="ECO:0000313" key="4">
    <source>
        <dbReference type="Proteomes" id="UP000321393"/>
    </source>
</evidence>
<accession>A0A5D3BWJ8</accession>
<evidence type="ECO:0000313" key="5">
    <source>
        <dbReference type="Proteomes" id="UP000321947"/>
    </source>
</evidence>
<gene>
    <name evidence="3" type="ORF">E5676_scaffold121G00600</name>
    <name evidence="2" type="ORF">E6C27_scaffold269G001450</name>
</gene>
<dbReference type="EMBL" id="SSTE01020983">
    <property type="protein sequence ID" value="KAA0033040.1"/>
    <property type="molecule type" value="Genomic_DNA"/>
</dbReference>
<dbReference type="Proteomes" id="UP000321393">
    <property type="component" value="Unassembled WGS sequence"/>
</dbReference>
<proteinExistence type="predicted"/>
<evidence type="ECO:0000256" key="1">
    <source>
        <dbReference type="SAM" id="MobiDB-lite"/>
    </source>
</evidence>
<protein>
    <recommendedName>
        <fullName evidence="6">Envelope-like protein</fullName>
    </recommendedName>
</protein>